<proteinExistence type="predicted"/>
<dbReference type="EMBL" id="SPUK01000034">
    <property type="protein sequence ID" value="TQV90138.1"/>
    <property type="molecule type" value="Genomic_DNA"/>
</dbReference>
<keyword evidence="2" id="KW-1185">Reference proteome</keyword>
<reference evidence="1 2" key="1">
    <citation type="journal article" date="2019" name="Appl. Microbiol. Biotechnol.">
        <title>Genome sequence of Isaria javanica and comparative genome analysis insights into family S53 peptidase evolution in fungal entomopathogens.</title>
        <authorList>
            <person name="Lin R."/>
            <person name="Zhang X."/>
            <person name="Xin B."/>
            <person name="Zou M."/>
            <person name="Gao Y."/>
            <person name="Qin F."/>
            <person name="Hu Q."/>
            <person name="Xie B."/>
            <person name="Cheng X."/>
        </authorList>
    </citation>
    <scope>NUCLEOTIDE SEQUENCE [LARGE SCALE GENOMIC DNA]</scope>
    <source>
        <strain evidence="1 2">IJ1G</strain>
    </source>
</reference>
<evidence type="ECO:0000313" key="1">
    <source>
        <dbReference type="EMBL" id="TQV90138.1"/>
    </source>
</evidence>
<name>A0A545UKZ7_9HYPO</name>
<gene>
    <name evidence="1" type="ORF">IF1G_11180</name>
</gene>
<dbReference type="AlphaFoldDB" id="A0A545UKZ7"/>
<evidence type="ECO:0000313" key="2">
    <source>
        <dbReference type="Proteomes" id="UP000315783"/>
    </source>
</evidence>
<dbReference type="Proteomes" id="UP000315783">
    <property type="component" value="Unassembled WGS sequence"/>
</dbReference>
<comment type="caution">
    <text evidence="1">The sequence shown here is derived from an EMBL/GenBank/DDBJ whole genome shotgun (WGS) entry which is preliminary data.</text>
</comment>
<sequence>MQVYDGLVRSAALPPNSSNCCLMPLLSTFTKRKLRWGVTFSVFEAGCGLGLGQDESEPLASTRGNSCMLVFASA</sequence>
<accession>A0A545UKZ7</accession>
<organism evidence="1 2">
    <name type="scientific">Cordyceps javanica</name>
    <dbReference type="NCBI Taxonomy" id="43265"/>
    <lineage>
        <taxon>Eukaryota</taxon>
        <taxon>Fungi</taxon>
        <taxon>Dikarya</taxon>
        <taxon>Ascomycota</taxon>
        <taxon>Pezizomycotina</taxon>
        <taxon>Sordariomycetes</taxon>
        <taxon>Hypocreomycetidae</taxon>
        <taxon>Hypocreales</taxon>
        <taxon>Cordycipitaceae</taxon>
        <taxon>Cordyceps</taxon>
    </lineage>
</organism>
<protein>
    <submittedName>
        <fullName evidence="1">Uncharacterized protein</fullName>
    </submittedName>
</protein>